<sequence>MSCRGQIGGGEIGVCQVGGLVTCKSESKRAGCHSSNTRGEVSHRIHLLLPDDVSSWCYSETVRGVTHNNS</sequence>
<evidence type="ECO:0000313" key="1">
    <source>
        <dbReference type="EMBL" id="KAK5912996.1"/>
    </source>
</evidence>
<comment type="caution">
    <text evidence="1">The sequence shown here is derived from an EMBL/GenBank/DDBJ whole genome shotgun (WGS) entry which is preliminary data.</text>
</comment>
<evidence type="ECO:0000313" key="2">
    <source>
        <dbReference type="Proteomes" id="UP001335648"/>
    </source>
</evidence>
<name>A0AAN8HET1_9TELE</name>
<dbReference type="Proteomes" id="UP001335648">
    <property type="component" value="Unassembled WGS sequence"/>
</dbReference>
<organism evidence="1 2">
    <name type="scientific">Champsocephalus esox</name>
    <name type="common">pike icefish</name>
    <dbReference type="NCBI Taxonomy" id="159716"/>
    <lineage>
        <taxon>Eukaryota</taxon>
        <taxon>Metazoa</taxon>
        <taxon>Chordata</taxon>
        <taxon>Craniata</taxon>
        <taxon>Vertebrata</taxon>
        <taxon>Euteleostomi</taxon>
        <taxon>Actinopterygii</taxon>
        <taxon>Neopterygii</taxon>
        <taxon>Teleostei</taxon>
        <taxon>Neoteleostei</taxon>
        <taxon>Acanthomorphata</taxon>
        <taxon>Eupercaria</taxon>
        <taxon>Perciformes</taxon>
        <taxon>Notothenioidei</taxon>
        <taxon>Channichthyidae</taxon>
        <taxon>Champsocephalus</taxon>
    </lineage>
</organism>
<gene>
    <name evidence="1" type="ORF">CesoFtcFv8_002821</name>
</gene>
<dbReference type="EMBL" id="JAULUE010002047">
    <property type="protein sequence ID" value="KAK5912996.1"/>
    <property type="molecule type" value="Genomic_DNA"/>
</dbReference>
<keyword evidence="2" id="KW-1185">Reference proteome</keyword>
<protein>
    <submittedName>
        <fullName evidence="1">Uncharacterized protein</fullName>
    </submittedName>
</protein>
<proteinExistence type="predicted"/>
<reference evidence="1 2" key="1">
    <citation type="journal article" date="2023" name="Mol. Biol. Evol.">
        <title>Genomics of Secondarily Temperate Adaptation in the Only Non-Antarctic Icefish.</title>
        <authorList>
            <person name="Rivera-Colon A.G."/>
            <person name="Rayamajhi N."/>
            <person name="Minhas B.F."/>
            <person name="Madrigal G."/>
            <person name="Bilyk K.T."/>
            <person name="Yoon V."/>
            <person name="Hune M."/>
            <person name="Gregory S."/>
            <person name="Cheng C.H.C."/>
            <person name="Catchen J.M."/>
        </authorList>
    </citation>
    <scope>NUCLEOTIDE SEQUENCE [LARGE SCALE GENOMIC DNA]</scope>
    <source>
        <strain evidence="1">JC2023a</strain>
    </source>
</reference>
<dbReference type="AlphaFoldDB" id="A0AAN8HET1"/>
<accession>A0AAN8HET1</accession>